<comment type="subcellular location">
    <subcellularLocation>
        <location evidence="1">Cell outer membrane</location>
    </subcellularLocation>
</comment>
<feature type="domain" description="RagB/SusD" evidence="7">
    <location>
        <begin position="287"/>
        <end position="565"/>
    </location>
</feature>
<evidence type="ECO:0000313" key="9">
    <source>
        <dbReference type="EMBL" id="BEH00250.1"/>
    </source>
</evidence>
<keyword evidence="4" id="KW-0472">Membrane</keyword>
<dbReference type="Proteomes" id="UP001496674">
    <property type="component" value="Chromosome"/>
</dbReference>
<evidence type="ECO:0000256" key="2">
    <source>
        <dbReference type="ARBA" id="ARBA00006275"/>
    </source>
</evidence>
<evidence type="ECO:0000313" key="10">
    <source>
        <dbReference type="Proteomes" id="UP001496674"/>
    </source>
</evidence>
<dbReference type="RefSeq" id="WP_353331426.1">
    <property type="nucleotide sequence ID" value="NZ_AP028055.1"/>
</dbReference>
<gene>
    <name evidence="9" type="ORF">BSYN_25140</name>
</gene>
<accession>A0ABN6Z7U0</accession>
<dbReference type="SUPFAM" id="SSF48452">
    <property type="entry name" value="TPR-like"/>
    <property type="match status" value="1"/>
</dbReference>
<evidence type="ECO:0000256" key="1">
    <source>
        <dbReference type="ARBA" id="ARBA00004442"/>
    </source>
</evidence>
<dbReference type="PROSITE" id="PS51257">
    <property type="entry name" value="PROKAR_LIPOPROTEIN"/>
    <property type="match status" value="1"/>
</dbReference>
<dbReference type="InterPro" id="IPR011990">
    <property type="entry name" value="TPR-like_helical_dom_sf"/>
</dbReference>
<dbReference type="Pfam" id="PF07980">
    <property type="entry name" value="SusD_RagB"/>
    <property type="match status" value="1"/>
</dbReference>
<feature type="chain" id="PRO_5045668788" description="RagB/SusD family nutrient uptake outer membrane protein" evidence="6">
    <location>
        <begin position="28"/>
        <end position="567"/>
    </location>
</feature>
<feature type="domain" description="SusD-like N-terminal" evidence="8">
    <location>
        <begin position="107"/>
        <end position="235"/>
    </location>
</feature>
<proteinExistence type="inferred from homology"/>
<evidence type="ECO:0000256" key="4">
    <source>
        <dbReference type="ARBA" id="ARBA00023136"/>
    </source>
</evidence>
<evidence type="ECO:0000259" key="7">
    <source>
        <dbReference type="Pfam" id="PF07980"/>
    </source>
</evidence>
<evidence type="ECO:0000259" key="8">
    <source>
        <dbReference type="Pfam" id="PF14322"/>
    </source>
</evidence>
<comment type="similarity">
    <text evidence="2">Belongs to the SusD family.</text>
</comment>
<keyword evidence="10" id="KW-1185">Reference proteome</keyword>
<dbReference type="CDD" id="cd08977">
    <property type="entry name" value="SusD"/>
    <property type="match status" value="1"/>
</dbReference>
<name>A0ABN6Z7U0_9BACE</name>
<keyword evidence="5" id="KW-0998">Cell outer membrane</keyword>
<dbReference type="Pfam" id="PF14322">
    <property type="entry name" value="SusD-like_3"/>
    <property type="match status" value="1"/>
</dbReference>
<organism evidence="9 10">
    <name type="scientific">Bacteroides sedimenti</name>
    <dbReference type="NCBI Taxonomy" id="2136147"/>
    <lineage>
        <taxon>Bacteria</taxon>
        <taxon>Pseudomonadati</taxon>
        <taxon>Bacteroidota</taxon>
        <taxon>Bacteroidia</taxon>
        <taxon>Bacteroidales</taxon>
        <taxon>Bacteroidaceae</taxon>
        <taxon>Bacteroides</taxon>
    </lineage>
</organism>
<evidence type="ECO:0000256" key="3">
    <source>
        <dbReference type="ARBA" id="ARBA00022729"/>
    </source>
</evidence>
<dbReference type="InterPro" id="IPR033985">
    <property type="entry name" value="SusD-like_N"/>
</dbReference>
<protein>
    <recommendedName>
        <fullName evidence="11">RagB/SusD family nutrient uptake outer membrane protein</fullName>
    </recommendedName>
</protein>
<evidence type="ECO:0000256" key="5">
    <source>
        <dbReference type="ARBA" id="ARBA00023237"/>
    </source>
</evidence>
<evidence type="ECO:0000256" key="6">
    <source>
        <dbReference type="SAM" id="SignalP"/>
    </source>
</evidence>
<sequence length="567" mass="64571">MKHLFRKTALGLSIVMALGLYSCNTFENEPLERLSEDQAFNPTDSTAKYFTQSFFAIYAQLPDLHNRISQNYLDAGTDDAVPTIYTNDGVESFRNGRLSPSNTVDGLSMWSLCYTGIRRANLFLSKWDAQPATNKLPEPSRTYMKGEAILLRAYFYFELLKRWDGVPIVYDKVYNLEDTINVPRSSRNECVDYINAQIDDAMKYLPAANVAASSDPMYYRMNKGVALALRSRLALYLASPLYNPTNDLTKWQAAADAAKAVINLNVYSLHTTSPGFQTLFVTLKNNEVIMGNVITSSSGSNSVELNNSPCGYYTSAFRCNGYTSPSQNLVDAFLTINGKTIDKDPTYNPQDPYKNRDPRLKYTVFYNGSTWLKRSVETFEGGLDKPNRQTAQTQTGYYLRKFMGNNETSSSLASQKRAYNIIRYAEILLNYVEALNEVNKDNPDIITYMKQIRSRAGITAGSDGRYGLPTTFTQSEMREIIRNERRIELAFEEHRFWDIRRWKIAETVMNQPIKGMVITKQADGTFTYATTNVRTQQFDASKMYWYPIPRNEMVANSALTQNIGWNY</sequence>
<reference evidence="9 10" key="1">
    <citation type="submission" date="2023-04" db="EMBL/GenBank/DDBJ databases">
        <title>Draft genome sequence of acteroides sedimenti strain YN3PY1.</title>
        <authorList>
            <person name="Yoshida N."/>
        </authorList>
    </citation>
    <scope>NUCLEOTIDE SEQUENCE [LARGE SCALE GENOMIC DNA]</scope>
    <source>
        <strain evidence="9 10">YN3PY1</strain>
    </source>
</reference>
<dbReference type="EMBL" id="AP028055">
    <property type="protein sequence ID" value="BEH00250.1"/>
    <property type="molecule type" value="Genomic_DNA"/>
</dbReference>
<feature type="signal peptide" evidence="6">
    <location>
        <begin position="1"/>
        <end position="27"/>
    </location>
</feature>
<dbReference type="InterPro" id="IPR012944">
    <property type="entry name" value="SusD_RagB_dom"/>
</dbReference>
<keyword evidence="3 6" id="KW-0732">Signal</keyword>
<dbReference type="Gene3D" id="1.25.40.390">
    <property type="match status" value="1"/>
</dbReference>
<evidence type="ECO:0008006" key="11">
    <source>
        <dbReference type="Google" id="ProtNLM"/>
    </source>
</evidence>